<protein>
    <recommendedName>
        <fullName evidence="1">Polymerase/histidinol phosphatase N-terminal domain-containing protein</fullName>
    </recommendedName>
</protein>
<organism evidence="2 3">
    <name type="scientific">Phascolarctobacterium succinatutens</name>
    <dbReference type="NCBI Taxonomy" id="626940"/>
    <lineage>
        <taxon>Bacteria</taxon>
        <taxon>Bacillati</taxon>
        <taxon>Bacillota</taxon>
        <taxon>Negativicutes</taxon>
        <taxon>Acidaminococcales</taxon>
        <taxon>Acidaminococcaceae</taxon>
        <taxon>Phascolarctobacterium</taxon>
    </lineage>
</organism>
<dbReference type="Gene3D" id="3.20.20.140">
    <property type="entry name" value="Metal-dependent hydrolases"/>
    <property type="match status" value="1"/>
</dbReference>
<sequence length="274" mass="30289">MAAQLVDLHLHSTFSDGRYTPTMLVDEAVSKGISVIAVTDHDSWNGMAEAREAAKRYGGRIRVLTGVELGTQYEDDAVHILGYHVSMDCEALHKKMDEMRHAREHRLYAMLEKLEKLGYHVEVEACDPKNRAVGRPHVAKALVAKGYFATVQEVFDALLHRGGPAYVPQPKLSPQEAVALIHEAGGIAVLAHPSELVDKTLPERLLAAEPFDGIEVWHPSADAQAQAHWLALAKQRGLLVSGGSDFHGIPDRFPTKLGIWQVQYDDVKGVIEWK</sequence>
<dbReference type="GO" id="GO:0035312">
    <property type="term" value="F:5'-3' DNA exonuclease activity"/>
    <property type="evidence" value="ECO:0007669"/>
    <property type="project" value="TreeGrafter"/>
</dbReference>
<dbReference type="InterPro" id="IPR016195">
    <property type="entry name" value="Pol/histidinol_Pase-like"/>
</dbReference>
<reference evidence="2 3" key="1">
    <citation type="journal article" date="2016" name="Nat. Biotechnol.">
        <title>Measurement of bacterial replication rates in microbial communities.</title>
        <authorList>
            <person name="Brown C.T."/>
            <person name="Olm M.R."/>
            <person name="Thomas B.C."/>
            <person name="Banfield J.F."/>
        </authorList>
    </citation>
    <scope>NUCLEOTIDE SEQUENCE [LARGE SCALE GENOMIC DNA]</scope>
    <source>
        <strain evidence="2">46_33</strain>
    </source>
</reference>
<proteinExistence type="predicted"/>
<dbReference type="STRING" id="626940.BHW43_09405"/>
<comment type="caution">
    <text evidence="2">The sequence shown here is derived from an EMBL/GenBank/DDBJ whole genome shotgun (WGS) entry which is preliminary data.</text>
</comment>
<dbReference type="SMART" id="SM00481">
    <property type="entry name" value="POLIIIAc"/>
    <property type="match status" value="1"/>
</dbReference>
<dbReference type="InterPro" id="IPR004013">
    <property type="entry name" value="PHP_dom"/>
</dbReference>
<evidence type="ECO:0000259" key="1">
    <source>
        <dbReference type="SMART" id="SM00481"/>
    </source>
</evidence>
<gene>
    <name evidence="2" type="ORF">BHW43_09405</name>
</gene>
<dbReference type="Proteomes" id="UP000186777">
    <property type="component" value="Unassembled WGS sequence"/>
</dbReference>
<evidence type="ECO:0000313" key="2">
    <source>
        <dbReference type="EMBL" id="OLA36518.1"/>
    </source>
</evidence>
<dbReference type="InterPro" id="IPR052018">
    <property type="entry name" value="PHP_domain"/>
</dbReference>
<dbReference type="InterPro" id="IPR003141">
    <property type="entry name" value="Pol/His_phosphatase_N"/>
</dbReference>
<dbReference type="PANTHER" id="PTHR42924:SF3">
    <property type="entry name" value="POLYMERASE_HISTIDINOL PHOSPHATASE N-TERMINAL DOMAIN-CONTAINING PROTEIN"/>
    <property type="match status" value="1"/>
</dbReference>
<dbReference type="EMBL" id="MNTG01000044">
    <property type="protein sequence ID" value="OLA36518.1"/>
    <property type="molecule type" value="Genomic_DNA"/>
</dbReference>
<dbReference type="AlphaFoldDB" id="A0A1Q6R2A4"/>
<dbReference type="RefSeq" id="WP_299824227.1">
    <property type="nucleotide sequence ID" value="NZ_DBFOYN010000055.1"/>
</dbReference>
<dbReference type="PANTHER" id="PTHR42924">
    <property type="entry name" value="EXONUCLEASE"/>
    <property type="match status" value="1"/>
</dbReference>
<dbReference type="CDD" id="cd07438">
    <property type="entry name" value="PHP_HisPPase_AMP"/>
    <property type="match status" value="1"/>
</dbReference>
<dbReference type="Gene3D" id="1.10.150.650">
    <property type="match status" value="1"/>
</dbReference>
<name>A0A1Q6R2A4_9FIRM</name>
<accession>A0A1Q6R2A4</accession>
<dbReference type="Pfam" id="PF02811">
    <property type="entry name" value="PHP"/>
    <property type="match status" value="1"/>
</dbReference>
<feature type="domain" description="Polymerase/histidinol phosphatase N-terminal" evidence="1">
    <location>
        <begin position="6"/>
        <end position="73"/>
    </location>
</feature>
<dbReference type="SUPFAM" id="SSF89550">
    <property type="entry name" value="PHP domain-like"/>
    <property type="match status" value="1"/>
</dbReference>
<evidence type="ECO:0000313" key="3">
    <source>
        <dbReference type="Proteomes" id="UP000186777"/>
    </source>
</evidence>
<dbReference type="GO" id="GO:0004534">
    <property type="term" value="F:5'-3' RNA exonuclease activity"/>
    <property type="evidence" value="ECO:0007669"/>
    <property type="project" value="TreeGrafter"/>
</dbReference>